<evidence type="ECO:0000313" key="2">
    <source>
        <dbReference type="EMBL" id="MFC6122190.1"/>
    </source>
</evidence>
<protein>
    <submittedName>
        <fullName evidence="2">Insecticidal toxin complex protein tccz</fullName>
    </submittedName>
</protein>
<dbReference type="RefSeq" id="WP_378109045.1">
    <property type="nucleotide sequence ID" value="NZ_JBHSRG010000009.1"/>
</dbReference>
<evidence type="ECO:0000256" key="1">
    <source>
        <dbReference type="SAM" id="SignalP"/>
    </source>
</evidence>
<organism evidence="2 3">
    <name type="scientific">Citrobacter bitternis</name>
    <dbReference type="NCBI Taxonomy" id="1585982"/>
    <lineage>
        <taxon>Bacteria</taxon>
        <taxon>Pseudomonadati</taxon>
        <taxon>Pseudomonadota</taxon>
        <taxon>Gammaproteobacteria</taxon>
        <taxon>Enterobacterales</taxon>
        <taxon>Enterobacteriaceae</taxon>
        <taxon>Citrobacter</taxon>
    </lineage>
</organism>
<feature type="chain" id="PRO_5045928595" evidence="1">
    <location>
        <begin position="20"/>
        <end position="125"/>
    </location>
</feature>
<comment type="caution">
    <text evidence="2">The sequence shown here is derived from an EMBL/GenBank/DDBJ whole genome shotgun (WGS) entry which is preliminary data.</text>
</comment>
<proteinExistence type="predicted"/>
<sequence length="125" mass="13970">MNIRIMLFLAIFLPLSAFADKGDFTFKVGENVKIIPSSCIESVGYEGKDEIDSESVYISLTTGCNQLLYQVTRENIGKMAHFSYRDNLISSVVITSALRSSFRISSKEIPRAVLMQIFNDYGVAI</sequence>
<accession>A0ABW1Q187</accession>
<dbReference type="EMBL" id="JBHSRG010000009">
    <property type="protein sequence ID" value="MFC6122190.1"/>
    <property type="molecule type" value="Genomic_DNA"/>
</dbReference>
<name>A0ABW1Q187_9ENTR</name>
<evidence type="ECO:0000313" key="3">
    <source>
        <dbReference type="Proteomes" id="UP001596169"/>
    </source>
</evidence>
<gene>
    <name evidence="2" type="ORF">ACFPZP_14125</name>
</gene>
<dbReference type="Proteomes" id="UP001596169">
    <property type="component" value="Unassembled WGS sequence"/>
</dbReference>
<keyword evidence="1" id="KW-0732">Signal</keyword>
<feature type="signal peptide" evidence="1">
    <location>
        <begin position="1"/>
        <end position="19"/>
    </location>
</feature>
<reference evidence="3" key="1">
    <citation type="journal article" date="2019" name="Int. J. Syst. Evol. Microbiol.">
        <title>The Global Catalogue of Microorganisms (GCM) 10K type strain sequencing project: providing services to taxonomists for standard genome sequencing and annotation.</title>
        <authorList>
            <consortium name="The Broad Institute Genomics Platform"/>
            <consortium name="The Broad Institute Genome Sequencing Center for Infectious Disease"/>
            <person name="Wu L."/>
            <person name="Ma J."/>
        </authorList>
    </citation>
    <scope>NUCLEOTIDE SEQUENCE [LARGE SCALE GENOMIC DNA]</scope>
    <source>
        <strain evidence="3">JCM30009</strain>
    </source>
</reference>
<keyword evidence="3" id="KW-1185">Reference proteome</keyword>